<feature type="compositionally biased region" description="Low complexity" evidence="5">
    <location>
        <begin position="47"/>
        <end position="66"/>
    </location>
</feature>
<keyword evidence="3" id="KW-0539">Nucleus</keyword>
<comment type="similarity">
    <text evidence="4">Belongs to the DONSON family.</text>
</comment>
<evidence type="ECO:0000256" key="1">
    <source>
        <dbReference type="ARBA" id="ARBA00004123"/>
    </source>
</evidence>
<keyword evidence="2" id="KW-0217">Developmental protein</keyword>
<evidence type="ECO:0000313" key="7">
    <source>
        <dbReference type="Proteomes" id="UP000317494"/>
    </source>
</evidence>
<dbReference type="GO" id="GO:0033260">
    <property type="term" value="P:nuclear DNA replication"/>
    <property type="evidence" value="ECO:0007669"/>
    <property type="project" value="TreeGrafter"/>
</dbReference>
<dbReference type="VEuPathDB" id="FungiDB:SeMB42_g00385"/>
<feature type="region of interest" description="Disordered" evidence="5">
    <location>
        <begin position="261"/>
        <end position="281"/>
    </location>
</feature>
<organism evidence="6 7">
    <name type="scientific">Synchytrium endobioticum</name>
    <dbReference type="NCBI Taxonomy" id="286115"/>
    <lineage>
        <taxon>Eukaryota</taxon>
        <taxon>Fungi</taxon>
        <taxon>Fungi incertae sedis</taxon>
        <taxon>Chytridiomycota</taxon>
        <taxon>Chytridiomycota incertae sedis</taxon>
        <taxon>Chytridiomycetes</taxon>
        <taxon>Synchytriales</taxon>
        <taxon>Synchytriaceae</taxon>
        <taxon>Synchytrium</taxon>
    </lineage>
</organism>
<evidence type="ECO:0000313" key="6">
    <source>
        <dbReference type="EMBL" id="TPX54159.1"/>
    </source>
</evidence>
<feature type="compositionally biased region" description="Polar residues" evidence="5">
    <location>
        <begin position="261"/>
        <end position="271"/>
    </location>
</feature>
<reference evidence="6 7" key="1">
    <citation type="journal article" date="2019" name="Sci. Rep.">
        <title>Comparative genomics of chytrid fungi reveal insights into the obligate biotrophic and pathogenic lifestyle of Synchytrium endobioticum.</title>
        <authorList>
            <person name="van de Vossenberg B.T.L.H."/>
            <person name="Warris S."/>
            <person name="Nguyen H.D.T."/>
            <person name="van Gent-Pelzer M.P.E."/>
            <person name="Joly D.L."/>
            <person name="van de Geest H.C."/>
            <person name="Bonants P.J.M."/>
            <person name="Smith D.S."/>
            <person name="Levesque C.A."/>
            <person name="van der Lee T.A.J."/>
        </authorList>
    </citation>
    <scope>NUCLEOTIDE SEQUENCE [LARGE SCALE GENOMIC DNA]</scope>
    <source>
        <strain evidence="6 7">MB42</strain>
    </source>
</reference>
<evidence type="ECO:0000256" key="3">
    <source>
        <dbReference type="ARBA" id="ARBA00023242"/>
    </source>
</evidence>
<dbReference type="GO" id="GO:0005634">
    <property type="term" value="C:nucleus"/>
    <property type="evidence" value="ECO:0007669"/>
    <property type="project" value="UniProtKB-SubCell"/>
</dbReference>
<evidence type="ECO:0000256" key="2">
    <source>
        <dbReference type="ARBA" id="ARBA00022473"/>
    </source>
</evidence>
<dbReference type="Proteomes" id="UP000317494">
    <property type="component" value="Unassembled WGS sequence"/>
</dbReference>
<dbReference type="AlphaFoldDB" id="A0A507DR06"/>
<gene>
    <name evidence="6" type="ORF">SeMB42_g00385</name>
</gene>
<feature type="compositionally biased region" description="Basic and acidic residues" evidence="5">
    <location>
        <begin position="37"/>
        <end position="46"/>
    </location>
</feature>
<dbReference type="STRING" id="286115.A0A507DR06"/>
<dbReference type="InterPro" id="IPR024861">
    <property type="entry name" value="Donson"/>
</dbReference>
<name>A0A507DR06_9FUNG</name>
<keyword evidence="7" id="KW-1185">Reference proteome</keyword>
<proteinExistence type="inferred from homology"/>
<evidence type="ECO:0000256" key="4">
    <source>
        <dbReference type="ARBA" id="ARBA00025806"/>
    </source>
</evidence>
<dbReference type="EMBL" id="QEAN01000008">
    <property type="protein sequence ID" value="TPX54159.1"/>
    <property type="molecule type" value="Genomic_DNA"/>
</dbReference>
<evidence type="ECO:0000256" key="5">
    <source>
        <dbReference type="SAM" id="MobiDB-lite"/>
    </source>
</evidence>
<feature type="region of interest" description="Disordered" evidence="5">
    <location>
        <begin position="1"/>
        <end position="73"/>
    </location>
</feature>
<accession>A0A507DR06</accession>
<comment type="caution">
    <text evidence="6">The sequence shown here is derived from an EMBL/GenBank/DDBJ whole genome shotgun (WGS) entry which is preliminary data.</text>
</comment>
<feature type="compositionally biased region" description="Low complexity" evidence="5">
    <location>
        <begin position="87"/>
        <end position="105"/>
    </location>
</feature>
<sequence>MESGKRKSCTSSTSTSSPAADDMAQTNKKRKTSSLAELKKRQERRASCPSISVSSSSTASTISSKSQIPLPHPLNILSRESSFHRYSSISPSSTSTTSELSPLTNSRTQTPLLVQSSSSSKSVSSASSSSVVYSRTAPRASPFAIVNASTSDTPRNPFSLLDSLSNPGDRSGVAAVVKDEDEESISMKEPFAIFRKTTTPVISTLSSMVFSGSVLPFTVKSLPPPSFERSYSCPAGSLTATVNDSPNDTDGQAAAEIVLQERQQNENTSSSQKDDGDNATSESRILEFLKQPPKLDAMIRDFGLFESLLQDLSSSAAKSSVPSTKSLASSYMFGSSLPQDRTLKKSVAFLSREPFDWCCAKSSIEESLNLSTFVQGSYQRDDPKVIFDHCLYYWAFIERPPPIQVALITKVLPKEDRQSHLKDEELAGLKHFQACEEQWKQAFRSVYHSVRNNLTDEFYYMNDDFAAVFSAGRSTTSGECEVIISNSTQGLRRALQREGIAFDMCPRKKRMADNVQVIEEDVEQELAEFGQEQPGRIVVMNGKDARTEYTSLHFKGHASVHSLFDYLLNWRDPRAHRRASQLPILLSLKPFLHATLKTLEILKNGKLLNNEVDPMTGLAKIETMYKLELAGYILPRVVSALTSLMVTNTGSNGFLARMSCEEGTLGLNETLATVDESWVSSSQDHKLPAFASIGFKDGNFAWSYYISVLSLLQNTGV</sequence>
<feature type="region of interest" description="Disordered" evidence="5">
    <location>
        <begin position="86"/>
        <end position="105"/>
    </location>
</feature>
<comment type="subcellular location">
    <subcellularLocation>
        <location evidence="1">Nucleus</location>
    </subcellularLocation>
</comment>
<dbReference type="PANTHER" id="PTHR12972">
    <property type="entry name" value="DOWNSTREAM NEIGHBOR OF SON"/>
    <property type="match status" value="1"/>
</dbReference>
<protein>
    <submittedName>
        <fullName evidence="6">Uncharacterized protein</fullName>
    </submittedName>
</protein>
<dbReference type="PANTHER" id="PTHR12972:SF0">
    <property type="entry name" value="PROTEIN DOWNSTREAM NEIGHBOR OF SON"/>
    <property type="match status" value="1"/>
</dbReference>